<feature type="transmembrane region" description="Helical" evidence="5">
    <location>
        <begin position="250"/>
        <end position="273"/>
    </location>
</feature>
<accession>A0ABR1BH28</accession>
<dbReference type="InterPro" id="IPR019425">
    <property type="entry name" value="7TM_GPCR_serpentine_rcpt_Srt"/>
</dbReference>
<feature type="domain" description="G-protein coupled receptors family 1 profile" evidence="6">
    <location>
        <begin position="30"/>
        <end position="270"/>
    </location>
</feature>
<dbReference type="PROSITE" id="PS50262">
    <property type="entry name" value="G_PROTEIN_RECEP_F1_2"/>
    <property type="match status" value="1"/>
</dbReference>
<proteinExistence type="predicted"/>
<protein>
    <recommendedName>
        <fullName evidence="6">G-protein coupled receptors family 1 profile domain-containing protein</fullName>
    </recommendedName>
</protein>
<dbReference type="SUPFAM" id="SSF81321">
    <property type="entry name" value="Family A G protein-coupled receptor-like"/>
    <property type="match status" value="1"/>
</dbReference>
<name>A0ABR1BH28_NECAM</name>
<feature type="transmembrane region" description="Helical" evidence="5">
    <location>
        <begin position="129"/>
        <end position="158"/>
    </location>
</feature>
<comment type="subcellular location">
    <subcellularLocation>
        <location evidence="1">Membrane</location>
    </subcellularLocation>
</comment>
<feature type="transmembrane region" description="Helical" evidence="5">
    <location>
        <begin position="14"/>
        <end position="40"/>
    </location>
</feature>
<evidence type="ECO:0000256" key="2">
    <source>
        <dbReference type="ARBA" id="ARBA00022692"/>
    </source>
</evidence>
<evidence type="ECO:0000259" key="6">
    <source>
        <dbReference type="PROSITE" id="PS50262"/>
    </source>
</evidence>
<keyword evidence="8" id="KW-1185">Reference proteome</keyword>
<keyword evidence="3 5" id="KW-1133">Transmembrane helix</keyword>
<feature type="transmembrane region" description="Helical" evidence="5">
    <location>
        <begin position="220"/>
        <end position="238"/>
    </location>
</feature>
<evidence type="ECO:0000256" key="3">
    <source>
        <dbReference type="ARBA" id="ARBA00022989"/>
    </source>
</evidence>
<feature type="transmembrane region" description="Helical" evidence="5">
    <location>
        <begin position="88"/>
        <end position="108"/>
    </location>
</feature>
<keyword evidence="2 5" id="KW-0812">Transmembrane</keyword>
<gene>
    <name evidence="7" type="primary">Necator_chrI.g374</name>
    <name evidence="7" type="ORF">RB195_004253</name>
</gene>
<evidence type="ECO:0000313" key="7">
    <source>
        <dbReference type="EMBL" id="KAK6725822.1"/>
    </source>
</evidence>
<dbReference type="EMBL" id="JAVFWL010000001">
    <property type="protein sequence ID" value="KAK6725822.1"/>
    <property type="molecule type" value="Genomic_DNA"/>
</dbReference>
<dbReference type="PANTHER" id="PTHR23021">
    <property type="entry name" value="SERPENTINE RECEPTOR, CLASS T"/>
    <property type="match status" value="1"/>
</dbReference>
<dbReference type="InterPro" id="IPR017452">
    <property type="entry name" value="GPCR_Rhodpsn_7TM"/>
</dbReference>
<reference evidence="7 8" key="1">
    <citation type="submission" date="2023-08" db="EMBL/GenBank/DDBJ databases">
        <title>A Necator americanus chromosomal reference genome.</title>
        <authorList>
            <person name="Ilik V."/>
            <person name="Petrzelkova K.J."/>
            <person name="Pardy F."/>
            <person name="Fuh T."/>
            <person name="Niatou-Singa F.S."/>
            <person name="Gouil Q."/>
            <person name="Baker L."/>
            <person name="Ritchie M.E."/>
            <person name="Jex A.R."/>
            <person name="Gazzola D."/>
            <person name="Li H."/>
            <person name="Toshio Fujiwara R."/>
            <person name="Zhan B."/>
            <person name="Aroian R.V."/>
            <person name="Pafco B."/>
            <person name="Schwarz E.M."/>
        </authorList>
    </citation>
    <scope>NUCLEOTIDE SEQUENCE [LARGE SCALE GENOMIC DNA]</scope>
    <source>
        <strain evidence="7 8">Aroian</strain>
        <tissue evidence="7">Whole animal</tissue>
    </source>
</reference>
<comment type="caution">
    <text evidence="7">The sequence shown here is derived from an EMBL/GenBank/DDBJ whole genome shotgun (WGS) entry which is preliminary data.</text>
</comment>
<evidence type="ECO:0000256" key="5">
    <source>
        <dbReference type="SAM" id="Phobius"/>
    </source>
</evidence>
<keyword evidence="4 5" id="KW-0472">Membrane</keyword>
<feature type="transmembrane region" description="Helical" evidence="5">
    <location>
        <begin position="178"/>
        <end position="199"/>
    </location>
</feature>
<organism evidence="7 8">
    <name type="scientific">Necator americanus</name>
    <name type="common">Human hookworm</name>
    <dbReference type="NCBI Taxonomy" id="51031"/>
    <lineage>
        <taxon>Eukaryota</taxon>
        <taxon>Metazoa</taxon>
        <taxon>Ecdysozoa</taxon>
        <taxon>Nematoda</taxon>
        <taxon>Chromadorea</taxon>
        <taxon>Rhabditida</taxon>
        <taxon>Rhabditina</taxon>
        <taxon>Rhabditomorpha</taxon>
        <taxon>Strongyloidea</taxon>
        <taxon>Ancylostomatidae</taxon>
        <taxon>Bunostominae</taxon>
        <taxon>Necator</taxon>
    </lineage>
</organism>
<dbReference type="PANTHER" id="PTHR23021:SF82">
    <property type="entry name" value="G PROTEIN-COUPLED RECEPTOR"/>
    <property type="match status" value="1"/>
</dbReference>
<sequence length="338" mass="38510">MDTDLGGRTELSDIIVGVCMMFLSVGCGIAYGLILLTIWRDGELLRMTSYKLMFALGIFDVVQCFPHFVTGIFTVFQSVFSPTLAQGMGVLATPAYVAYAVLTVLLSFNRLVQIHSPQLDAKLFSKNAIRYWFAFVGIIWLTFAVFLSSPWAAIVYYPDLYSWDYDYTLKFSFYVQKVEMVIELSTILLSAVFYVLVAITLYRTRKRFLARSNSRAEVKILIQAFVITAYCTVLNFLWHNSQTLLPANIWSYMTLNMMWILNSGVYPLIYFIVNRAIRERIATRRTNITAVSMLTRAPKKSSAEADDPSKCKIIRTHLNGDVRTGMALKSFQKLQFVS</sequence>
<evidence type="ECO:0000256" key="4">
    <source>
        <dbReference type="ARBA" id="ARBA00023136"/>
    </source>
</evidence>
<evidence type="ECO:0000256" key="1">
    <source>
        <dbReference type="ARBA" id="ARBA00004370"/>
    </source>
</evidence>
<feature type="transmembrane region" description="Helical" evidence="5">
    <location>
        <begin position="52"/>
        <end position="76"/>
    </location>
</feature>
<evidence type="ECO:0000313" key="8">
    <source>
        <dbReference type="Proteomes" id="UP001303046"/>
    </source>
</evidence>
<dbReference type="Pfam" id="PF10321">
    <property type="entry name" value="7TM_GPCR_Srt"/>
    <property type="match status" value="1"/>
</dbReference>
<dbReference type="CDD" id="cd00637">
    <property type="entry name" value="7tm_classA_rhodopsin-like"/>
    <property type="match status" value="1"/>
</dbReference>
<dbReference type="Gene3D" id="1.20.1070.10">
    <property type="entry name" value="Rhodopsin 7-helix transmembrane proteins"/>
    <property type="match status" value="1"/>
</dbReference>
<dbReference type="Proteomes" id="UP001303046">
    <property type="component" value="Unassembled WGS sequence"/>
</dbReference>